<dbReference type="PANTHER" id="PTHR46796:SF10">
    <property type="entry name" value="TRANSCRIPTIONAL ACTIVATOR FEAR"/>
    <property type="match status" value="1"/>
</dbReference>
<keyword evidence="2" id="KW-0238">DNA-binding</keyword>
<dbReference type="Pfam" id="PF12833">
    <property type="entry name" value="HTH_18"/>
    <property type="match status" value="1"/>
</dbReference>
<comment type="caution">
    <text evidence="5">The sequence shown here is derived from an EMBL/GenBank/DDBJ whole genome shotgun (WGS) entry which is preliminary data.</text>
</comment>
<dbReference type="EMBL" id="JAVDWE010000023">
    <property type="protein sequence ID" value="MDR7097356.1"/>
    <property type="molecule type" value="Genomic_DNA"/>
</dbReference>
<dbReference type="SMART" id="SM00342">
    <property type="entry name" value="HTH_ARAC"/>
    <property type="match status" value="1"/>
</dbReference>
<dbReference type="InterPro" id="IPR018060">
    <property type="entry name" value="HTH_AraC"/>
</dbReference>
<dbReference type="Gene3D" id="1.10.10.60">
    <property type="entry name" value="Homeodomain-like"/>
    <property type="match status" value="1"/>
</dbReference>
<keyword evidence="1" id="KW-0805">Transcription regulation</keyword>
<sequence length="231" mass="25225">MVTAHDRLSVRDYGASHGSHDHDHFQILVGLEGVLELEVAGRGRRIAAGEGCVVPPGERHDFEGHGATRCLVLDSHDPAWALASAVPPAGVRPLARYLGEAVTAGLPRARRLGASLLLEAWVQQARSAGTPERHQRTIDWAALSRWLQPRWQLPLTVADLAGTVHLSTSQFTARCRAEQGDSPMQWLRRQRLAQARAWRAEGVSVADTAHRVGYRSPSALTAALRRESPSD</sequence>
<keyword evidence="3" id="KW-0804">Transcription</keyword>
<gene>
    <name evidence="5" type="ORF">J2X09_005130</name>
</gene>
<keyword evidence="6" id="KW-1185">Reference proteome</keyword>
<dbReference type="InterPro" id="IPR003313">
    <property type="entry name" value="AraC-bd"/>
</dbReference>
<evidence type="ECO:0000256" key="3">
    <source>
        <dbReference type="ARBA" id="ARBA00023163"/>
    </source>
</evidence>
<name>A0ABU1VIP1_9BURK</name>
<dbReference type="Gene3D" id="2.60.120.10">
    <property type="entry name" value="Jelly Rolls"/>
    <property type="match status" value="1"/>
</dbReference>
<evidence type="ECO:0000259" key="4">
    <source>
        <dbReference type="PROSITE" id="PS01124"/>
    </source>
</evidence>
<evidence type="ECO:0000256" key="1">
    <source>
        <dbReference type="ARBA" id="ARBA00023015"/>
    </source>
</evidence>
<protein>
    <submittedName>
        <fullName evidence="5">AraC-like DNA-binding protein</fullName>
    </submittedName>
</protein>
<evidence type="ECO:0000313" key="5">
    <source>
        <dbReference type="EMBL" id="MDR7097356.1"/>
    </source>
</evidence>
<dbReference type="InterPro" id="IPR050204">
    <property type="entry name" value="AraC_XylS_family_regulators"/>
</dbReference>
<dbReference type="SUPFAM" id="SSF51182">
    <property type="entry name" value="RmlC-like cupins"/>
    <property type="match status" value="1"/>
</dbReference>
<dbReference type="Proteomes" id="UP001265550">
    <property type="component" value="Unassembled WGS sequence"/>
</dbReference>
<dbReference type="Pfam" id="PF02311">
    <property type="entry name" value="AraC_binding"/>
    <property type="match status" value="1"/>
</dbReference>
<feature type="domain" description="HTH araC/xylS-type" evidence="4">
    <location>
        <begin position="141"/>
        <end position="231"/>
    </location>
</feature>
<dbReference type="InterPro" id="IPR011051">
    <property type="entry name" value="RmlC_Cupin_sf"/>
</dbReference>
<dbReference type="RefSeq" id="WP_204735741.1">
    <property type="nucleotide sequence ID" value="NZ_JAVDWE010000023.1"/>
</dbReference>
<accession>A0ABU1VIP1</accession>
<dbReference type="InterPro" id="IPR014710">
    <property type="entry name" value="RmlC-like_jellyroll"/>
</dbReference>
<evidence type="ECO:0000256" key="2">
    <source>
        <dbReference type="ARBA" id="ARBA00023125"/>
    </source>
</evidence>
<organism evidence="5 6">
    <name type="scientific">Hydrogenophaga laconesensis</name>
    <dbReference type="NCBI Taxonomy" id="1805971"/>
    <lineage>
        <taxon>Bacteria</taxon>
        <taxon>Pseudomonadati</taxon>
        <taxon>Pseudomonadota</taxon>
        <taxon>Betaproteobacteria</taxon>
        <taxon>Burkholderiales</taxon>
        <taxon>Comamonadaceae</taxon>
        <taxon>Hydrogenophaga</taxon>
    </lineage>
</organism>
<proteinExistence type="predicted"/>
<dbReference type="PANTHER" id="PTHR46796">
    <property type="entry name" value="HTH-TYPE TRANSCRIPTIONAL ACTIVATOR RHAS-RELATED"/>
    <property type="match status" value="1"/>
</dbReference>
<dbReference type="PROSITE" id="PS01124">
    <property type="entry name" value="HTH_ARAC_FAMILY_2"/>
    <property type="match status" value="1"/>
</dbReference>
<evidence type="ECO:0000313" key="6">
    <source>
        <dbReference type="Proteomes" id="UP001265550"/>
    </source>
</evidence>
<reference evidence="5 6" key="1">
    <citation type="submission" date="2023-07" db="EMBL/GenBank/DDBJ databases">
        <title>Sorghum-associated microbial communities from plants grown in Nebraska, USA.</title>
        <authorList>
            <person name="Schachtman D."/>
        </authorList>
    </citation>
    <scope>NUCLEOTIDE SEQUENCE [LARGE SCALE GENOMIC DNA]</scope>
    <source>
        <strain evidence="5 6">BE240</strain>
    </source>
</reference>